<protein>
    <recommendedName>
        <fullName evidence="5">DUF3575 domain-containing protein</fullName>
    </recommendedName>
</protein>
<dbReference type="RefSeq" id="WP_126693679.1">
    <property type="nucleotide sequence ID" value="NZ_RXOF01000007.1"/>
</dbReference>
<reference evidence="3 4" key="1">
    <citation type="submission" date="2018-12" db="EMBL/GenBank/DDBJ databases">
        <title>Hymenobacter gummosus sp. nov., isolated from a spring.</title>
        <authorList>
            <person name="Nie L."/>
        </authorList>
    </citation>
    <scope>NUCLEOTIDE SEQUENCE [LARGE SCALE GENOMIC DNA]</scope>
    <source>
        <strain evidence="3 4">KCTC 52166</strain>
    </source>
</reference>
<name>A0A431U1R3_9BACT</name>
<dbReference type="AlphaFoldDB" id="A0A431U1R3"/>
<accession>A0A431U1R3</accession>
<dbReference type="Proteomes" id="UP000282184">
    <property type="component" value="Unassembled WGS sequence"/>
</dbReference>
<dbReference type="EMBL" id="RXOF01000007">
    <property type="protein sequence ID" value="RTQ49148.1"/>
    <property type="molecule type" value="Genomic_DNA"/>
</dbReference>
<evidence type="ECO:0008006" key="5">
    <source>
        <dbReference type="Google" id="ProtNLM"/>
    </source>
</evidence>
<sequence length="270" mass="30437">MPDRYAFIRGAFCLCLLASPLLAPAQRRPGLTLSGGPGFFMKPHWFTTGNAFVQDAAPSCRAELQWPTARLERLQVVGFVRNGWWATETVSRYNGYDAYWAGQVYQLGGGLRYVDFMNLGHWLEPFAGLNLSAGYVSAYPDGLADLTYLEPTARPRRWTALLGAELGLQVWASPRGGPTLTLEVYQSLLRYCPNYTFTEYVQRPDPQPPLAYEVRGHALRGQAALLLGWHWQLGAEPARPPRQRWRTPRYSEPATAEPNDEEVPEMEETD</sequence>
<evidence type="ECO:0000256" key="2">
    <source>
        <dbReference type="SAM" id="SignalP"/>
    </source>
</evidence>
<feature type="signal peptide" evidence="2">
    <location>
        <begin position="1"/>
        <end position="25"/>
    </location>
</feature>
<evidence type="ECO:0000313" key="4">
    <source>
        <dbReference type="Proteomes" id="UP000282184"/>
    </source>
</evidence>
<comment type="caution">
    <text evidence="3">The sequence shown here is derived from an EMBL/GenBank/DDBJ whole genome shotgun (WGS) entry which is preliminary data.</text>
</comment>
<evidence type="ECO:0000256" key="1">
    <source>
        <dbReference type="SAM" id="MobiDB-lite"/>
    </source>
</evidence>
<gene>
    <name evidence="3" type="ORF">EJV47_13450</name>
</gene>
<organism evidence="3 4">
    <name type="scientific">Hymenobacter gummosus</name>
    <dbReference type="NCBI Taxonomy" id="1776032"/>
    <lineage>
        <taxon>Bacteria</taxon>
        <taxon>Pseudomonadati</taxon>
        <taxon>Bacteroidota</taxon>
        <taxon>Cytophagia</taxon>
        <taxon>Cytophagales</taxon>
        <taxon>Hymenobacteraceae</taxon>
        <taxon>Hymenobacter</taxon>
    </lineage>
</organism>
<feature type="region of interest" description="Disordered" evidence="1">
    <location>
        <begin position="238"/>
        <end position="270"/>
    </location>
</feature>
<feature type="chain" id="PRO_5019441092" description="DUF3575 domain-containing protein" evidence="2">
    <location>
        <begin position="26"/>
        <end position="270"/>
    </location>
</feature>
<feature type="compositionally biased region" description="Acidic residues" evidence="1">
    <location>
        <begin position="258"/>
        <end position="270"/>
    </location>
</feature>
<keyword evidence="2" id="KW-0732">Signal</keyword>
<evidence type="ECO:0000313" key="3">
    <source>
        <dbReference type="EMBL" id="RTQ49148.1"/>
    </source>
</evidence>
<proteinExistence type="predicted"/>
<keyword evidence="4" id="KW-1185">Reference proteome</keyword>